<dbReference type="GO" id="GO:0015254">
    <property type="term" value="F:glycerol channel activity"/>
    <property type="evidence" value="ECO:0007669"/>
    <property type="project" value="TreeGrafter"/>
</dbReference>
<feature type="transmembrane region" description="Helical" evidence="8">
    <location>
        <begin position="26"/>
        <end position="46"/>
    </location>
</feature>
<evidence type="ECO:0000256" key="5">
    <source>
        <dbReference type="ARBA" id="ARBA00022989"/>
    </source>
</evidence>
<dbReference type="Pfam" id="PF00230">
    <property type="entry name" value="MIP"/>
    <property type="match status" value="1"/>
</dbReference>
<keyword evidence="3 7" id="KW-0813">Transport</keyword>
<evidence type="ECO:0000256" key="8">
    <source>
        <dbReference type="SAM" id="Phobius"/>
    </source>
</evidence>
<proteinExistence type="inferred from homology"/>
<dbReference type="NCBIfam" id="TIGR00861">
    <property type="entry name" value="MIP"/>
    <property type="match status" value="1"/>
</dbReference>
<dbReference type="AlphaFoldDB" id="A0A517N4L8"/>
<evidence type="ECO:0000313" key="10">
    <source>
        <dbReference type="Proteomes" id="UP000318538"/>
    </source>
</evidence>
<comment type="similarity">
    <text evidence="2 7">Belongs to the MIP/aquaporin (TC 1.A.8) family.</text>
</comment>
<feature type="transmembrane region" description="Helical" evidence="8">
    <location>
        <begin position="126"/>
        <end position="145"/>
    </location>
</feature>
<feature type="transmembrane region" description="Helical" evidence="8">
    <location>
        <begin position="157"/>
        <end position="178"/>
    </location>
</feature>
<feature type="transmembrane region" description="Helical" evidence="8">
    <location>
        <begin position="67"/>
        <end position="92"/>
    </location>
</feature>
<reference evidence="9 10" key="1">
    <citation type="submission" date="2019-02" db="EMBL/GenBank/DDBJ databases">
        <title>Deep-cultivation of Planctomycetes and their phenomic and genomic characterization uncovers novel biology.</title>
        <authorList>
            <person name="Wiegand S."/>
            <person name="Jogler M."/>
            <person name="Boedeker C."/>
            <person name="Pinto D."/>
            <person name="Vollmers J."/>
            <person name="Rivas-Marin E."/>
            <person name="Kohn T."/>
            <person name="Peeters S.H."/>
            <person name="Heuer A."/>
            <person name="Rast P."/>
            <person name="Oberbeckmann S."/>
            <person name="Bunk B."/>
            <person name="Jeske O."/>
            <person name="Meyerdierks A."/>
            <person name="Storesund J.E."/>
            <person name="Kallscheuer N."/>
            <person name="Luecker S."/>
            <person name="Lage O.M."/>
            <person name="Pohl T."/>
            <person name="Merkel B.J."/>
            <person name="Hornburger P."/>
            <person name="Mueller R.-W."/>
            <person name="Bruemmer F."/>
            <person name="Labrenz M."/>
            <person name="Spormann A.M."/>
            <person name="Op den Camp H."/>
            <person name="Overmann J."/>
            <person name="Amann R."/>
            <person name="Jetten M.S.M."/>
            <person name="Mascher T."/>
            <person name="Medema M.H."/>
            <person name="Devos D.P."/>
            <person name="Kaster A.-K."/>
            <person name="Ovreas L."/>
            <person name="Rohde M."/>
            <person name="Galperin M.Y."/>
            <person name="Jogler C."/>
        </authorList>
    </citation>
    <scope>NUCLEOTIDE SEQUENCE [LARGE SCALE GENOMIC DNA]</scope>
    <source>
        <strain evidence="9 10">K22_7</strain>
    </source>
</reference>
<dbReference type="KEGG" id="rlc:K227x_04510"/>
<evidence type="ECO:0000313" key="9">
    <source>
        <dbReference type="EMBL" id="QDT02080.1"/>
    </source>
</evidence>
<evidence type="ECO:0000256" key="2">
    <source>
        <dbReference type="ARBA" id="ARBA00006175"/>
    </source>
</evidence>
<dbReference type="PANTHER" id="PTHR43829:SF9">
    <property type="entry name" value="AQUAPORIN-9"/>
    <property type="match status" value="1"/>
</dbReference>
<dbReference type="PANTHER" id="PTHR43829">
    <property type="entry name" value="AQUAPORIN OR AQUAGLYCEROPORIN RELATED"/>
    <property type="match status" value="1"/>
</dbReference>
<evidence type="ECO:0000256" key="4">
    <source>
        <dbReference type="ARBA" id="ARBA00022692"/>
    </source>
</evidence>
<dbReference type="GO" id="GO:0005886">
    <property type="term" value="C:plasma membrane"/>
    <property type="evidence" value="ECO:0007669"/>
    <property type="project" value="TreeGrafter"/>
</dbReference>
<organism evidence="9 10">
    <name type="scientific">Rubripirellula lacrimiformis</name>
    <dbReference type="NCBI Taxonomy" id="1930273"/>
    <lineage>
        <taxon>Bacteria</taxon>
        <taxon>Pseudomonadati</taxon>
        <taxon>Planctomycetota</taxon>
        <taxon>Planctomycetia</taxon>
        <taxon>Pirellulales</taxon>
        <taxon>Pirellulaceae</taxon>
        <taxon>Rubripirellula</taxon>
    </lineage>
</organism>
<evidence type="ECO:0000256" key="1">
    <source>
        <dbReference type="ARBA" id="ARBA00004141"/>
    </source>
</evidence>
<dbReference type="Proteomes" id="UP000318538">
    <property type="component" value="Chromosome"/>
</dbReference>
<dbReference type="SUPFAM" id="SSF81338">
    <property type="entry name" value="Aquaporin-like"/>
    <property type="match status" value="1"/>
</dbReference>
<keyword evidence="4 7" id="KW-0812">Transmembrane</keyword>
<evidence type="ECO:0000256" key="7">
    <source>
        <dbReference type="RuleBase" id="RU000477"/>
    </source>
</evidence>
<keyword evidence="5 8" id="KW-1133">Transmembrane helix</keyword>
<dbReference type="InterPro" id="IPR023271">
    <property type="entry name" value="Aquaporin-like"/>
</dbReference>
<gene>
    <name evidence="9" type="primary">glpF</name>
    <name evidence="9" type="ORF">K227x_04510</name>
</gene>
<name>A0A517N4L8_9BACT</name>
<comment type="subcellular location">
    <subcellularLocation>
        <location evidence="1">Membrane</location>
        <topology evidence="1">Multi-pass membrane protein</topology>
    </subcellularLocation>
</comment>
<dbReference type="PRINTS" id="PR00783">
    <property type="entry name" value="MINTRINSICP"/>
</dbReference>
<dbReference type="EMBL" id="CP036525">
    <property type="protein sequence ID" value="QDT02080.1"/>
    <property type="molecule type" value="Genomic_DNA"/>
</dbReference>
<accession>A0A517N4L8</accession>
<dbReference type="PROSITE" id="PS00221">
    <property type="entry name" value="MIP"/>
    <property type="match status" value="1"/>
</dbReference>
<dbReference type="Gene3D" id="1.20.1080.10">
    <property type="entry name" value="Glycerol uptake facilitator protein"/>
    <property type="match status" value="1"/>
</dbReference>
<dbReference type="InterPro" id="IPR022357">
    <property type="entry name" value="MIP_CS"/>
</dbReference>
<evidence type="ECO:0000256" key="6">
    <source>
        <dbReference type="ARBA" id="ARBA00023136"/>
    </source>
</evidence>
<protein>
    <submittedName>
        <fullName evidence="9">Glycerol uptake facilitator protein</fullName>
    </submittedName>
</protein>
<evidence type="ECO:0000256" key="3">
    <source>
        <dbReference type="ARBA" id="ARBA00022448"/>
    </source>
</evidence>
<dbReference type="InterPro" id="IPR050363">
    <property type="entry name" value="MIP/Aquaporin"/>
</dbReference>
<feature type="transmembrane region" description="Helical" evidence="8">
    <location>
        <begin position="214"/>
        <end position="235"/>
    </location>
</feature>
<dbReference type="InterPro" id="IPR000425">
    <property type="entry name" value="MIP"/>
</dbReference>
<keyword evidence="10" id="KW-1185">Reference proteome</keyword>
<sequence length="236" mass="24416">MLVLFGNGVVANMVLARTKAGDGSWLLISAGWGVAVFVGAFCANEVSGAHLNPAVSIAMFVAGKMELELMVLYIAAQFVGAIIGAALVYAFYRPHFDATDDADAKLACFSTGPAIPGNMQAFFCEAIGTFALILPIFLMAAPSLVHGSGPADTDPILGLGSLGLLPVGLLVFGIGMSLGGTTGYAINPARDLGPRLVHFLFPIKGKRDSDWGYAWVPVAGPIVGAVLAAVVYRLMA</sequence>
<keyword evidence="6 8" id="KW-0472">Membrane</keyword>